<keyword evidence="1" id="KW-0472">Membrane</keyword>
<feature type="transmembrane region" description="Helical" evidence="1">
    <location>
        <begin position="69"/>
        <end position="88"/>
    </location>
</feature>
<organism evidence="3 4">
    <name type="scientific">Pseudomonas soli</name>
    <dbReference type="NCBI Taxonomy" id="1306993"/>
    <lineage>
        <taxon>Bacteria</taxon>
        <taxon>Pseudomonadati</taxon>
        <taxon>Pseudomonadota</taxon>
        <taxon>Gammaproteobacteria</taxon>
        <taxon>Pseudomonadales</taxon>
        <taxon>Pseudomonadaceae</taxon>
        <taxon>Pseudomonas</taxon>
    </lineage>
</organism>
<keyword evidence="5" id="KW-1185">Reference proteome</keyword>
<protein>
    <submittedName>
        <fullName evidence="3">Uncharacterized protein</fullName>
    </submittedName>
</protein>
<keyword evidence="1" id="KW-0812">Transmembrane</keyword>
<feature type="transmembrane region" description="Helical" evidence="1">
    <location>
        <begin position="108"/>
        <end position="127"/>
    </location>
</feature>
<evidence type="ECO:0000313" key="4">
    <source>
        <dbReference type="Proteomes" id="UP000199221"/>
    </source>
</evidence>
<name>A0A1H9BHI5_9PSED</name>
<evidence type="ECO:0000313" key="2">
    <source>
        <dbReference type="EMBL" id="MEE1880089.1"/>
    </source>
</evidence>
<dbReference type="Proteomes" id="UP000199221">
    <property type="component" value="Unassembled WGS sequence"/>
</dbReference>
<dbReference type="EMBL" id="FOEQ01000001">
    <property type="protein sequence ID" value="SEP88083.1"/>
    <property type="molecule type" value="Genomic_DNA"/>
</dbReference>
<evidence type="ECO:0000313" key="3">
    <source>
        <dbReference type="EMBL" id="SEP88083.1"/>
    </source>
</evidence>
<sequence>MPAFYLTTSLALYLLSLAFDGALTGAGRHVPALQMLLYGPWGIAFGLYQWFANPLLALAVLAHRRFRRLALGCGLLALYLAASSFAITRLPDNQSYAFQDVTGFGAGFYLWLLAILVFCMGQLWWCWKARSAADVPGWGWLDVALIAALSVALYAGTQMPSLRFEPHKVIVPPEQPRTL</sequence>
<dbReference type="AlphaFoldDB" id="A0A1H9BHI5"/>
<dbReference type="RefSeq" id="WP_094010242.1">
    <property type="nucleotide sequence ID" value="NZ_FOEQ01000001.1"/>
</dbReference>
<evidence type="ECO:0000256" key="1">
    <source>
        <dbReference type="SAM" id="Phobius"/>
    </source>
</evidence>
<feature type="transmembrane region" description="Helical" evidence="1">
    <location>
        <begin position="139"/>
        <end position="157"/>
    </location>
</feature>
<gene>
    <name evidence="3" type="ORF">SAMN05216230_101694</name>
    <name evidence="2" type="ORF">V0R55_07945</name>
</gene>
<dbReference type="Proteomes" id="UP001329505">
    <property type="component" value="Unassembled WGS sequence"/>
</dbReference>
<reference evidence="3 4" key="1">
    <citation type="submission" date="2016-10" db="EMBL/GenBank/DDBJ databases">
        <authorList>
            <person name="de Groot N.N."/>
        </authorList>
    </citation>
    <scope>NUCLEOTIDE SEQUENCE [LARGE SCALE GENOMIC DNA]</scope>
    <source>
        <strain evidence="3 4">LMG 27941</strain>
    </source>
</reference>
<reference evidence="2 5" key="2">
    <citation type="submission" date="2024-01" db="EMBL/GenBank/DDBJ databases">
        <title>Unpublished Manusciprt.</title>
        <authorList>
            <person name="Duman M."/>
            <person name="Valdes E.G."/>
            <person name="Ajmi N."/>
            <person name="Altun S."/>
            <person name="Saticioglu I.B."/>
        </authorList>
    </citation>
    <scope>NUCLEOTIDE SEQUENCE [LARGE SCALE GENOMIC DNA]</scope>
    <source>
        <strain evidence="2 5">139P</strain>
    </source>
</reference>
<proteinExistence type="predicted"/>
<feature type="transmembrane region" description="Helical" evidence="1">
    <location>
        <begin position="42"/>
        <end position="62"/>
    </location>
</feature>
<evidence type="ECO:0000313" key="5">
    <source>
        <dbReference type="Proteomes" id="UP001329505"/>
    </source>
</evidence>
<accession>A0A1H9BHI5</accession>
<keyword evidence="1" id="KW-1133">Transmembrane helix</keyword>
<dbReference type="EMBL" id="JAZDQQ010000005">
    <property type="protein sequence ID" value="MEE1880089.1"/>
    <property type="molecule type" value="Genomic_DNA"/>
</dbReference>